<reference evidence="3 4" key="1">
    <citation type="submission" date="2020-04" db="EMBL/GenBank/DDBJ databases">
        <title>Draft genome of Pyxidicoccus fallax type strain.</title>
        <authorList>
            <person name="Whitworth D.E."/>
        </authorList>
    </citation>
    <scope>NUCLEOTIDE SEQUENCE [LARGE SCALE GENOMIC DNA]</scope>
    <source>
        <strain evidence="3 4">DSM 14698</strain>
    </source>
</reference>
<organism evidence="3 4">
    <name type="scientific">Pyxidicoccus fallax</name>
    <dbReference type="NCBI Taxonomy" id="394095"/>
    <lineage>
        <taxon>Bacteria</taxon>
        <taxon>Pseudomonadati</taxon>
        <taxon>Myxococcota</taxon>
        <taxon>Myxococcia</taxon>
        <taxon>Myxococcales</taxon>
        <taxon>Cystobacterineae</taxon>
        <taxon>Myxococcaceae</taxon>
        <taxon>Pyxidicoccus</taxon>
    </lineage>
</organism>
<feature type="coiled-coil region" evidence="1">
    <location>
        <begin position="144"/>
        <end position="171"/>
    </location>
</feature>
<dbReference type="InterPro" id="IPR011754">
    <property type="entry name" value="Mxa_paralog_2268"/>
</dbReference>
<keyword evidence="4" id="KW-1185">Reference proteome</keyword>
<dbReference type="RefSeq" id="WP_169350657.1">
    <property type="nucleotide sequence ID" value="NZ_JABBJJ010000326.1"/>
</dbReference>
<name>A0A848LV81_9BACT</name>
<dbReference type="Pfam" id="PF09544">
    <property type="entry name" value="DUF2381"/>
    <property type="match status" value="1"/>
</dbReference>
<dbReference type="Proteomes" id="UP000518300">
    <property type="component" value="Unassembled WGS sequence"/>
</dbReference>
<dbReference type="NCBIfam" id="TIGR02268">
    <property type="entry name" value="Myxococcus xanthus paralogous family TIGR02268"/>
    <property type="match status" value="1"/>
</dbReference>
<dbReference type="EMBL" id="JABBJJ010000326">
    <property type="protein sequence ID" value="NMO21472.1"/>
    <property type="molecule type" value="Genomic_DNA"/>
</dbReference>
<evidence type="ECO:0000313" key="3">
    <source>
        <dbReference type="EMBL" id="NMO21472.1"/>
    </source>
</evidence>
<evidence type="ECO:0000256" key="2">
    <source>
        <dbReference type="SAM" id="SignalP"/>
    </source>
</evidence>
<dbReference type="AlphaFoldDB" id="A0A848LV81"/>
<comment type="caution">
    <text evidence="3">The sequence shown here is derived from an EMBL/GenBank/DDBJ whole genome shotgun (WGS) entry which is preliminary data.</text>
</comment>
<evidence type="ECO:0000313" key="4">
    <source>
        <dbReference type="Proteomes" id="UP000518300"/>
    </source>
</evidence>
<accession>A0A848LV81</accession>
<evidence type="ECO:0000256" key="1">
    <source>
        <dbReference type="SAM" id="Coils"/>
    </source>
</evidence>
<keyword evidence="1" id="KW-0175">Coiled coil</keyword>
<gene>
    <name evidence="3" type="ORF">HG543_42480</name>
</gene>
<sequence length="309" mass="33331">MSASAPIALLVLVALLGWTAHADEPSRLPACDSTQEQITLPDEPEGRVYEVCISPGLATLIVFFSAELKRESLTLEGADRFTVVEAGKRSISLLPSENVVPGERLKLTARFADGESPASISFVLVVHPARATRQVEVFRQKRTLASYQQAEKEKELQLQQCREETVRLRSECGGPRGLTGLLAAMRMDKNGVVAKNIMQGVSLHPASALSLRSAISYRASGLVAVEVSLEAPAGALPWTAAGAELVGPGRRTLRALPPWQSEPIDPSVIDGRVVIEAEATERETQGSFRLKLWNEDGTRSVIVSGVTFP</sequence>
<feature type="signal peptide" evidence="2">
    <location>
        <begin position="1"/>
        <end position="22"/>
    </location>
</feature>
<keyword evidence="2" id="KW-0732">Signal</keyword>
<feature type="chain" id="PRO_5032290399" evidence="2">
    <location>
        <begin position="23"/>
        <end position="309"/>
    </location>
</feature>
<protein>
    <submittedName>
        <fullName evidence="3">DUF2381 family protein</fullName>
    </submittedName>
</protein>
<proteinExistence type="predicted"/>